<dbReference type="Gene3D" id="2.60.40.640">
    <property type="match status" value="1"/>
</dbReference>
<evidence type="ECO:0000256" key="1">
    <source>
        <dbReference type="SAM" id="MobiDB-lite"/>
    </source>
</evidence>
<dbReference type="InterPro" id="IPR014752">
    <property type="entry name" value="Arrestin-like_C"/>
</dbReference>
<dbReference type="AlphaFoldDB" id="G8BP97"/>
<protein>
    <recommendedName>
        <fullName evidence="2">Arrestin C-terminal-like domain-containing protein</fullName>
    </recommendedName>
</protein>
<dbReference type="GO" id="GO:0030674">
    <property type="term" value="F:protein-macromolecule adaptor activity"/>
    <property type="evidence" value="ECO:0007669"/>
    <property type="project" value="TreeGrafter"/>
</dbReference>
<dbReference type="PANTHER" id="PTHR11188">
    <property type="entry name" value="ARRESTIN DOMAIN CONTAINING PROTEIN"/>
    <property type="match status" value="1"/>
</dbReference>
<dbReference type="Pfam" id="PF02752">
    <property type="entry name" value="Arrestin_C"/>
    <property type="match status" value="1"/>
</dbReference>
<dbReference type="SMART" id="SM01017">
    <property type="entry name" value="Arrestin_C"/>
    <property type="match status" value="1"/>
</dbReference>
<name>G8BP97_TETPH</name>
<dbReference type="STRING" id="1071381.G8BP97"/>
<feature type="domain" description="Arrestin C-terminal-like" evidence="2">
    <location>
        <begin position="558"/>
        <end position="852"/>
    </location>
</feature>
<accession>G8BP97</accession>
<feature type="region of interest" description="Disordered" evidence="1">
    <location>
        <begin position="470"/>
        <end position="492"/>
    </location>
</feature>
<feature type="region of interest" description="Disordered" evidence="1">
    <location>
        <begin position="227"/>
        <end position="275"/>
    </location>
</feature>
<dbReference type="InterPro" id="IPR011022">
    <property type="entry name" value="Arrestin_C-like"/>
</dbReference>
<dbReference type="OMA" id="NMELPTY"/>
<evidence type="ECO:0000313" key="3">
    <source>
        <dbReference type="EMBL" id="CCE61828.1"/>
    </source>
</evidence>
<dbReference type="GO" id="GO:0005829">
    <property type="term" value="C:cytosol"/>
    <property type="evidence" value="ECO:0007669"/>
    <property type="project" value="TreeGrafter"/>
</dbReference>
<dbReference type="EMBL" id="HE612857">
    <property type="protein sequence ID" value="CCE61828.1"/>
    <property type="molecule type" value="Genomic_DNA"/>
</dbReference>
<dbReference type="HOGENOM" id="CLU_006239_0_0_1"/>
<dbReference type="eggNOG" id="KOG3780">
    <property type="taxonomic scope" value="Eukaryota"/>
</dbReference>
<feature type="region of interest" description="Disordered" evidence="1">
    <location>
        <begin position="926"/>
        <end position="948"/>
    </location>
</feature>
<gene>
    <name evidence="3" type="primary">TPHA0B01560</name>
    <name evidence="3" type="ordered locus">TPHA_0B01560</name>
</gene>
<dbReference type="GO" id="GO:0070086">
    <property type="term" value="P:ubiquitin-dependent endocytosis"/>
    <property type="evidence" value="ECO:0007669"/>
    <property type="project" value="TreeGrafter"/>
</dbReference>
<feature type="compositionally biased region" description="Low complexity" evidence="1">
    <location>
        <begin position="472"/>
        <end position="488"/>
    </location>
</feature>
<feature type="compositionally biased region" description="Polar residues" evidence="1">
    <location>
        <begin position="235"/>
        <end position="274"/>
    </location>
</feature>
<proteinExistence type="predicted"/>
<organism evidence="3 4">
    <name type="scientific">Tetrapisispora phaffii (strain ATCC 24235 / CBS 4417 / NBRC 1672 / NRRL Y-8282 / UCD 70-5)</name>
    <name type="common">Yeast</name>
    <name type="synonym">Fabospora phaffii</name>
    <dbReference type="NCBI Taxonomy" id="1071381"/>
    <lineage>
        <taxon>Eukaryota</taxon>
        <taxon>Fungi</taxon>
        <taxon>Dikarya</taxon>
        <taxon>Ascomycota</taxon>
        <taxon>Saccharomycotina</taxon>
        <taxon>Saccharomycetes</taxon>
        <taxon>Saccharomycetales</taxon>
        <taxon>Saccharomycetaceae</taxon>
        <taxon>Tetrapisispora</taxon>
    </lineage>
</organism>
<dbReference type="KEGG" id="tpf:TPHA_0B01560"/>
<feature type="region of interest" description="Disordered" evidence="1">
    <location>
        <begin position="60"/>
        <end position="80"/>
    </location>
</feature>
<dbReference type="OrthoDB" id="2333384at2759"/>
<dbReference type="GeneID" id="11532802"/>
<sequence>MVNSNKHGLKNVLTSIVPNAGVQTDERDGASQLPKSAVAVNIQPPQPAMVDMSKNRLHPRSLSNSFTDEENDLSSPVSTLQPNHLKIKNRRYSTNSTPIVNNGNVNVGMYRNFDPLNEINTSAVAKIEEATRSHVEDLDDFETKRLILRRKHINDRNGKNGSVITNESFGKEFLEEYLTERGFLQPKVITTDVSNDLRISMASTGDCVFLPTVSTTDDEYLARLHGSTEEEEIENNLSANRNLNSQQTETNDTLTNNNGGESTESTPENQSTVNSNIDIDIDDSMFSYSIAVILSLNKTMTLSDINVELCARVRIYWNEGVPPTKTFKEEIYNAGSSNWLLGIHNYNLYIPLIIDESKADDNKIIENNNINLIKGINKENGKNNSTSKETFFKVSDPYKRIYTDKLKNKKKLFEEISKSDNENVFQPGDYMFILPIIFTNNIPESIYLPSARVGYRLCVALKELDKGSALQTKKNTNPKNSTNKSTTNDGAPFAHKFNLFKKVKEQLHTNTSSASGSSNVVSNSTTDMYSEMPINIIRSPPPISISTANKSIYINRVWSKSLSYEISFGQKYVPVNNKFPIKIKLAPLTKDIKVKRVRVSIVEKITFVSKDLEYEYDQIDIVAKDPYNPYFMEFDQKRKKERNLSLLEIRTKDKGSRSIREEIIDNCIDDNILSYTEIPDEGSPKSKHKKKEVKGFNEPLTIVSQLEFPKYFDMDQKSAKLIPPYGIDLYSLETNSEKENEQPHKSGVMGFFSSRRASIISRESDKHSAAPDPRLHETKFYTNAENTVQCHTRINKAKRGLYLDSLHFSNIHCRHKLEIMLRICKPDADDSAKLRNYEVLIDIPIFLISELCNAENLELPTYEMALTTDKNPSSPVITSSLPTFEQAISVPGSPINSPFLFSVNSGNPEDERYIDDLHIQQLNLSRASSVSGESSNPHAHRTSEDLNNILTRTKTFSGDGTSKFDPRLKSSVGSNYGNLDGLLAPNVSNKQRNRATSFNHVSMPQNNIFNPNYSVGKYHDNEHAIQDDEDEDGSNNDDTVSCSTESIGSYRGETDLHEPPNYNEIIPLMSNDN</sequence>
<dbReference type="RefSeq" id="XP_003684262.1">
    <property type="nucleotide sequence ID" value="XM_003684214.1"/>
</dbReference>
<feature type="compositionally biased region" description="Polar residues" evidence="1">
    <location>
        <begin position="926"/>
        <end position="937"/>
    </location>
</feature>
<evidence type="ECO:0000259" key="2">
    <source>
        <dbReference type="SMART" id="SM01017"/>
    </source>
</evidence>
<keyword evidence="4" id="KW-1185">Reference proteome</keyword>
<dbReference type="GO" id="GO:0031625">
    <property type="term" value="F:ubiquitin protein ligase binding"/>
    <property type="evidence" value="ECO:0007669"/>
    <property type="project" value="TreeGrafter"/>
</dbReference>
<evidence type="ECO:0000313" key="4">
    <source>
        <dbReference type="Proteomes" id="UP000005666"/>
    </source>
</evidence>
<dbReference type="PANTHER" id="PTHR11188:SF168">
    <property type="entry name" value="PROTEIN ECM21-RELATED"/>
    <property type="match status" value="1"/>
</dbReference>
<dbReference type="Proteomes" id="UP000005666">
    <property type="component" value="Chromosome 2"/>
</dbReference>
<dbReference type="InterPro" id="IPR050357">
    <property type="entry name" value="Arrestin_domain-protein"/>
</dbReference>
<reference evidence="3 4" key="1">
    <citation type="journal article" date="2011" name="Proc. Natl. Acad. Sci. U.S.A.">
        <title>Evolutionary erosion of yeast sex chromosomes by mating-type switching accidents.</title>
        <authorList>
            <person name="Gordon J.L."/>
            <person name="Armisen D."/>
            <person name="Proux-Wera E."/>
            <person name="Oheigeartaigh S.S."/>
            <person name="Byrne K.P."/>
            <person name="Wolfe K.H."/>
        </authorList>
    </citation>
    <scope>NUCLEOTIDE SEQUENCE [LARGE SCALE GENOMIC DNA]</scope>
    <source>
        <strain evidence="4">ATCC 24235 / CBS 4417 / NBRC 1672 / NRRL Y-8282 / UCD 70-5</strain>
    </source>
</reference>